<evidence type="ECO:0000313" key="3">
    <source>
        <dbReference type="EMBL" id="QGK68578.1"/>
    </source>
</evidence>
<accession>A0A5Q3Q1X3</accession>
<dbReference type="EMBL" id="CP045929">
    <property type="protein sequence ID" value="QGK68578.1"/>
    <property type="molecule type" value="Genomic_DNA"/>
</dbReference>
<dbReference type="KEGG" id="sace:GIY23_02535"/>
<feature type="chain" id="PRO_5039261970" evidence="2">
    <location>
        <begin position="20"/>
        <end position="195"/>
    </location>
</feature>
<feature type="region of interest" description="Disordered" evidence="1">
    <location>
        <begin position="25"/>
        <end position="77"/>
    </location>
</feature>
<dbReference type="Proteomes" id="UP000371041">
    <property type="component" value="Chromosome"/>
</dbReference>
<name>A0A5Q3Q1X3_9PSEU</name>
<dbReference type="Pfam" id="PF12079">
    <property type="entry name" value="DUF3558"/>
    <property type="match status" value="1"/>
</dbReference>
<gene>
    <name evidence="3" type="ORF">GIY23_02535</name>
</gene>
<dbReference type="InterPro" id="IPR024520">
    <property type="entry name" value="DUF3558"/>
</dbReference>
<feature type="signal peptide" evidence="2">
    <location>
        <begin position="1"/>
        <end position="19"/>
    </location>
</feature>
<dbReference type="PROSITE" id="PS51257">
    <property type="entry name" value="PROKAR_LIPOPROTEIN"/>
    <property type="match status" value="1"/>
</dbReference>
<proteinExistence type="predicted"/>
<evidence type="ECO:0000256" key="2">
    <source>
        <dbReference type="SAM" id="SignalP"/>
    </source>
</evidence>
<evidence type="ECO:0000313" key="4">
    <source>
        <dbReference type="Proteomes" id="UP000371041"/>
    </source>
</evidence>
<organism evidence="3 4">
    <name type="scientific">Allosaccharopolyspora coralli</name>
    <dbReference type="NCBI Taxonomy" id="2665642"/>
    <lineage>
        <taxon>Bacteria</taxon>
        <taxon>Bacillati</taxon>
        <taxon>Actinomycetota</taxon>
        <taxon>Actinomycetes</taxon>
        <taxon>Pseudonocardiales</taxon>
        <taxon>Pseudonocardiaceae</taxon>
        <taxon>Allosaccharopolyspora</taxon>
    </lineage>
</organism>
<evidence type="ECO:0000256" key="1">
    <source>
        <dbReference type="SAM" id="MobiDB-lite"/>
    </source>
</evidence>
<protein>
    <submittedName>
        <fullName evidence="3">DUF3558 domain-containing protein</fullName>
    </submittedName>
</protein>
<keyword evidence="2" id="KW-0732">Signal</keyword>
<dbReference type="RefSeq" id="WP_154075187.1">
    <property type="nucleotide sequence ID" value="NZ_CP045929.1"/>
</dbReference>
<sequence>MLRRVIATSACLASILVVAACGAGDQAPSPTPGAPTTENSAAPPPPASQVENPKDMGAVAEDPCSGLTPDNLAAVGAGTEPPVIEESEWGQGICVWDDSNASVSVTPDTVNGGGFGRIQSNKDLFTNYTELDIGGHPAAKVDASDVTCGVIVGVNDHDTLMIDGAVYSDEAKMQDACAIAEKAAASALSNLPPKS</sequence>
<reference evidence="4" key="1">
    <citation type="submission" date="2019-11" db="EMBL/GenBank/DDBJ databases">
        <title>The complete genome sequence of Saccharopolyspora sp. E2A.</title>
        <authorList>
            <person name="Zhang G."/>
        </authorList>
    </citation>
    <scope>NUCLEOTIDE SEQUENCE [LARGE SCALE GENOMIC DNA]</scope>
    <source>
        <strain evidence="4">E2A</strain>
    </source>
</reference>
<keyword evidence="4" id="KW-1185">Reference proteome</keyword>
<dbReference type="AlphaFoldDB" id="A0A5Q3Q1X3"/>